<feature type="compositionally biased region" description="Polar residues" evidence="2">
    <location>
        <begin position="708"/>
        <end position="718"/>
    </location>
</feature>
<evidence type="ECO:0000313" key="5">
    <source>
        <dbReference type="Proteomes" id="UP000054144"/>
    </source>
</evidence>
<dbReference type="CDD" id="cd17731">
    <property type="entry name" value="BRCT_TopBP1_rpt2_like"/>
    <property type="match status" value="1"/>
</dbReference>
<sequence>MNRRRTNKSAKVPNVKLRPAVPRPRKHEREHERDATPLDTQLQLSDGMLVDRCPRPFKGVLVCATGVVDKPTLFKQAVELGATCSSALTDRVTHLVANGHGSAKYTCALERGIPIMSESWITTAYETWLRGDDVDLEDSVKLHRIPVFEGVVLCVSGIADVKRRTEINRLVTRHGGQYVKSIERPVRVTHLLCTDEAAPGTTDGRFETDKMHYAEKFNRNREADIKLVWEDWFWDSLEFGGRFDEEKYLVRTTPRPIHRRVAGEASTSSARAVEQSASADDEEEQRALVRPLALPVAPTSASNQPSVDSTALHVWASLLRTRGFVLDSNGAEIKRDLTAAQRGLHSFADKAEIAMDTTDAGAGDSVAQEPVQEAGDEQDAPNTIAALRRGNAFQDEARTKSIGFGVMDVVSSPDTESSKRSDTTVKGHFSGHTFALIGEATSFSVRDALTHAGGLILQGDVGFKDADFILLRLGELAPSSVAEQGDLSYDAYRKHLNKYRTECWLEKCMYTHRSCSPDEHVTFRPLCVTIRLGRLDSGDAIPQSIDMDARPSLAGVRVSFSGLDAPDACWVRRLLLARGAEHLPVFSRETTYLFCPAGADEGEDRDSEAINTKNNKGKEIARDINSTKGGPKCVKAREWGIPIVGRVWLKRVACGNVERHSANSVVESAMEDVTAAVNNRHEHHPLFGPPDPALLGKRAMPPHERTASSHSTRLSFVQPNPGLLQGSPPLQPGPAPLPPPSSSPEPNVVPSSCSPSPMHAGISQHVRAIGAARSPTGQPLTSSATSSRKRKASVTDAGSPIKRTTVVPVSSPTTENVSSVRHMSDEGVPSVPAGRSTSKRLAGPSSRGVSVTSPVDTFAPARPRQLKDERASSARALQDSIASLVGKRVAKTVSCGSSDLASSGSSSMEGLRHDAKIGRKAFSSGGLGALSVEQRHEKDCVRRQRRMTRMSSSDSPFMDGEVNPFARAPTIESFMESYEEEPEEEQLSSVRVTYMDPAQNEEKHRLMRLVENEDEGTRTLHGTMTEVKNASVLASRRGSRTRA</sequence>
<dbReference type="Proteomes" id="UP000054144">
    <property type="component" value="Unassembled WGS sequence"/>
</dbReference>
<dbReference type="SUPFAM" id="SSF52113">
    <property type="entry name" value="BRCT domain"/>
    <property type="match status" value="3"/>
</dbReference>
<evidence type="ECO:0000256" key="2">
    <source>
        <dbReference type="SAM" id="MobiDB-lite"/>
    </source>
</evidence>
<dbReference type="InterPro" id="IPR059215">
    <property type="entry name" value="BRCT2_TopBP1-like"/>
</dbReference>
<dbReference type="SMART" id="SM00292">
    <property type="entry name" value="BRCT"/>
    <property type="match status" value="3"/>
</dbReference>
<proteinExistence type="predicted"/>
<reference evidence="4 5" key="1">
    <citation type="journal article" date="2015" name="Fungal Genet. Biol.">
        <title>Evolution of novel wood decay mechanisms in Agaricales revealed by the genome sequences of Fistulina hepatica and Cylindrobasidium torrendii.</title>
        <authorList>
            <person name="Floudas D."/>
            <person name="Held B.W."/>
            <person name="Riley R."/>
            <person name="Nagy L.G."/>
            <person name="Koehler G."/>
            <person name="Ransdell A.S."/>
            <person name="Younus H."/>
            <person name="Chow J."/>
            <person name="Chiniquy J."/>
            <person name="Lipzen A."/>
            <person name="Tritt A."/>
            <person name="Sun H."/>
            <person name="Haridas S."/>
            <person name="LaButti K."/>
            <person name="Ohm R.A."/>
            <person name="Kues U."/>
            <person name="Blanchette R.A."/>
            <person name="Grigoriev I.V."/>
            <person name="Minto R.E."/>
            <person name="Hibbett D.S."/>
        </authorList>
    </citation>
    <scope>NUCLEOTIDE SEQUENCE [LARGE SCALE GENOMIC DNA]</scope>
    <source>
        <strain evidence="4 5">ATCC 64428</strain>
    </source>
</reference>
<feature type="region of interest" description="Disordered" evidence="2">
    <location>
        <begin position="773"/>
        <end position="856"/>
    </location>
</feature>
<dbReference type="GO" id="GO:0006270">
    <property type="term" value="P:DNA replication initiation"/>
    <property type="evidence" value="ECO:0007669"/>
    <property type="project" value="TreeGrafter"/>
</dbReference>
<dbReference type="EMBL" id="KN881583">
    <property type="protein sequence ID" value="KIY53859.1"/>
    <property type="molecule type" value="Genomic_DNA"/>
</dbReference>
<evidence type="ECO:0000256" key="1">
    <source>
        <dbReference type="ARBA" id="ARBA00022737"/>
    </source>
</evidence>
<dbReference type="OrthoDB" id="251770at2759"/>
<dbReference type="InterPro" id="IPR001357">
    <property type="entry name" value="BRCT_dom"/>
</dbReference>
<feature type="compositionally biased region" description="Basic and acidic residues" evidence="2">
    <location>
        <begin position="27"/>
        <end position="36"/>
    </location>
</feature>
<dbReference type="PANTHER" id="PTHR13561:SF20">
    <property type="entry name" value="DNA TOPOISOMERASE 2-BINDING PROTEIN 1"/>
    <property type="match status" value="1"/>
</dbReference>
<feature type="compositionally biased region" description="Polar residues" evidence="2">
    <location>
        <begin position="265"/>
        <end position="278"/>
    </location>
</feature>
<keyword evidence="1" id="KW-0677">Repeat</keyword>
<dbReference type="PROSITE" id="PS50172">
    <property type="entry name" value="BRCT"/>
    <property type="match status" value="2"/>
</dbReference>
<name>A0A0D7AQ41_9AGAR</name>
<dbReference type="Pfam" id="PF12738">
    <property type="entry name" value="PTCB-BRCT"/>
    <property type="match status" value="1"/>
</dbReference>
<feature type="region of interest" description="Disordered" evidence="2">
    <location>
        <begin position="934"/>
        <end position="964"/>
    </location>
</feature>
<feature type="region of interest" description="Disordered" evidence="2">
    <location>
        <begin position="1"/>
        <end position="38"/>
    </location>
</feature>
<feature type="compositionally biased region" description="Low complexity" evidence="2">
    <location>
        <begin position="804"/>
        <end position="820"/>
    </location>
</feature>
<dbReference type="Pfam" id="PF00533">
    <property type="entry name" value="BRCT"/>
    <property type="match status" value="1"/>
</dbReference>
<feature type="compositionally biased region" description="Low complexity" evidence="2">
    <location>
        <begin position="719"/>
        <end position="728"/>
    </location>
</feature>
<keyword evidence="5" id="KW-1185">Reference proteome</keyword>
<feature type="domain" description="BRCT" evidence="3">
    <location>
        <begin position="52"/>
        <end position="126"/>
    </location>
</feature>
<dbReference type="GO" id="GO:0033314">
    <property type="term" value="P:mitotic DNA replication checkpoint signaling"/>
    <property type="evidence" value="ECO:0007669"/>
    <property type="project" value="TreeGrafter"/>
</dbReference>
<dbReference type="AlphaFoldDB" id="A0A0D7AQ41"/>
<evidence type="ECO:0000313" key="4">
    <source>
        <dbReference type="EMBL" id="KIY53859.1"/>
    </source>
</evidence>
<feature type="region of interest" description="Disordered" evidence="2">
    <location>
        <begin position="260"/>
        <end position="286"/>
    </location>
</feature>
<feature type="region of interest" description="Disordered" evidence="2">
    <location>
        <begin position="681"/>
        <end position="760"/>
    </location>
</feature>
<feature type="compositionally biased region" description="Low complexity" evidence="2">
    <location>
        <begin position="744"/>
        <end position="757"/>
    </location>
</feature>
<dbReference type="Gene3D" id="3.40.50.10190">
    <property type="entry name" value="BRCT domain"/>
    <property type="match status" value="4"/>
</dbReference>
<feature type="domain" description="BRCT" evidence="3">
    <location>
        <begin position="143"/>
        <end position="250"/>
    </location>
</feature>
<gene>
    <name evidence="4" type="ORF">FISHEDRAFT_68429</name>
</gene>
<feature type="compositionally biased region" description="Pro residues" evidence="2">
    <location>
        <begin position="729"/>
        <end position="743"/>
    </location>
</feature>
<accession>A0A0D7AQ41</accession>
<evidence type="ECO:0000259" key="3">
    <source>
        <dbReference type="PROSITE" id="PS50172"/>
    </source>
</evidence>
<dbReference type="InterPro" id="IPR036420">
    <property type="entry name" value="BRCT_dom_sf"/>
</dbReference>
<protein>
    <recommendedName>
        <fullName evidence="3">BRCT domain-containing protein</fullName>
    </recommendedName>
</protein>
<organism evidence="4 5">
    <name type="scientific">Fistulina hepatica ATCC 64428</name>
    <dbReference type="NCBI Taxonomy" id="1128425"/>
    <lineage>
        <taxon>Eukaryota</taxon>
        <taxon>Fungi</taxon>
        <taxon>Dikarya</taxon>
        <taxon>Basidiomycota</taxon>
        <taxon>Agaricomycotina</taxon>
        <taxon>Agaricomycetes</taxon>
        <taxon>Agaricomycetidae</taxon>
        <taxon>Agaricales</taxon>
        <taxon>Fistulinaceae</taxon>
        <taxon>Fistulina</taxon>
    </lineage>
</organism>
<dbReference type="GO" id="GO:0007095">
    <property type="term" value="P:mitotic G2 DNA damage checkpoint signaling"/>
    <property type="evidence" value="ECO:0007669"/>
    <property type="project" value="TreeGrafter"/>
</dbReference>
<dbReference type="PANTHER" id="PTHR13561">
    <property type="entry name" value="DNA REPLICATION REGULATOR DPB11-RELATED"/>
    <property type="match status" value="1"/>
</dbReference>